<dbReference type="PROSITE" id="PS50109">
    <property type="entry name" value="HIS_KIN"/>
    <property type="match status" value="1"/>
</dbReference>
<dbReference type="SMART" id="SM00091">
    <property type="entry name" value="PAS"/>
    <property type="match status" value="2"/>
</dbReference>
<dbReference type="PRINTS" id="PR00344">
    <property type="entry name" value="BCTRLSENSOR"/>
</dbReference>
<dbReference type="EMBL" id="CZVI01000029">
    <property type="protein sequence ID" value="CUS92540.1"/>
    <property type="molecule type" value="Genomic_DNA"/>
</dbReference>
<feature type="domain" description="Histidine kinase" evidence="8">
    <location>
        <begin position="820"/>
        <end position="1043"/>
    </location>
</feature>
<dbReference type="PROSITE" id="PS50112">
    <property type="entry name" value="PAS"/>
    <property type="match status" value="2"/>
</dbReference>
<evidence type="ECO:0000259" key="10">
    <source>
        <dbReference type="PROSITE" id="PS50112"/>
    </source>
</evidence>
<dbReference type="SMART" id="SM00086">
    <property type="entry name" value="PAC"/>
    <property type="match status" value="2"/>
</dbReference>
<dbReference type="Gene3D" id="1.10.287.130">
    <property type="match status" value="1"/>
</dbReference>
<feature type="modified residue" description="4-aspartylphosphate" evidence="6">
    <location>
        <position position="1116"/>
    </location>
</feature>
<dbReference type="Gene3D" id="3.30.565.10">
    <property type="entry name" value="Histidine kinase-like ATPase, C-terminal domain"/>
    <property type="match status" value="1"/>
</dbReference>
<feature type="transmembrane region" description="Helical" evidence="7">
    <location>
        <begin position="107"/>
        <end position="124"/>
    </location>
</feature>
<keyword evidence="7" id="KW-1133">Transmembrane helix</keyword>
<keyword evidence="4" id="KW-0808">Transferase</keyword>
<dbReference type="Pfam" id="PF02518">
    <property type="entry name" value="HATPase_c"/>
    <property type="match status" value="1"/>
</dbReference>
<feature type="domain" description="PAC" evidence="11">
    <location>
        <begin position="755"/>
        <end position="807"/>
    </location>
</feature>
<evidence type="ECO:0000256" key="3">
    <source>
        <dbReference type="ARBA" id="ARBA00022553"/>
    </source>
</evidence>
<feature type="domain" description="PAS" evidence="10">
    <location>
        <begin position="682"/>
        <end position="749"/>
    </location>
</feature>
<dbReference type="SMART" id="SM00387">
    <property type="entry name" value="HATPase_c"/>
    <property type="match status" value="1"/>
</dbReference>
<dbReference type="Gene3D" id="3.30.450.20">
    <property type="entry name" value="PAS domain"/>
    <property type="match status" value="2"/>
</dbReference>
<dbReference type="InterPro" id="IPR000700">
    <property type="entry name" value="PAS-assoc_C"/>
</dbReference>
<dbReference type="InterPro" id="IPR035965">
    <property type="entry name" value="PAS-like_dom_sf"/>
</dbReference>
<dbReference type="InterPro" id="IPR003018">
    <property type="entry name" value="GAF"/>
</dbReference>
<dbReference type="InterPro" id="IPR013655">
    <property type="entry name" value="PAS_fold_3"/>
</dbReference>
<dbReference type="Gene3D" id="3.40.50.2300">
    <property type="match status" value="1"/>
</dbReference>
<feature type="transmembrane region" description="Helical" evidence="7">
    <location>
        <begin position="170"/>
        <end position="188"/>
    </location>
</feature>
<dbReference type="PROSITE" id="PS50113">
    <property type="entry name" value="PAC"/>
    <property type="match status" value="2"/>
</dbReference>
<keyword evidence="7" id="KW-0472">Membrane</keyword>
<organism evidence="12 13">
    <name type="scientific">Candidatus Kryptonium thompsonii</name>
    <dbReference type="NCBI Taxonomy" id="1633631"/>
    <lineage>
        <taxon>Bacteria</taxon>
        <taxon>Pseudomonadati</taxon>
        <taxon>Candidatus Kryptoniota</taxon>
        <taxon>Candidatus Kryptonium</taxon>
    </lineage>
</organism>
<dbReference type="PANTHER" id="PTHR43065">
    <property type="entry name" value="SENSOR HISTIDINE KINASE"/>
    <property type="match status" value="1"/>
</dbReference>
<gene>
    <name evidence="12" type="ORF">JGI8_01692</name>
</gene>
<dbReference type="SMART" id="SM00448">
    <property type="entry name" value="REC"/>
    <property type="match status" value="1"/>
</dbReference>
<feature type="transmembrane region" description="Helical" evidence="7">
    <location>
        <begin position="83"/>
        <end position="101"/>
    </location>
</feature>
<dbReference type="CDD" id="cd00082">
    <property type="entry name" value="HisKA"/>
    <property type="match status" value="1"/>
</dbReference>
<dbReference type="InterPro" id="IPR001789">
    <property type="entry name" value="Sig_transdc_resp-reg_receiver"/>
</dbReference>
<dbReference type="RefSeq" id="WP_075447079.1">
    <property type="nucleotide sequence ID" value="NZ_CZVI01000029.1"/>
</dbReference>
<dbReference type="InterPro" id="IPR029016">
    <property type="entry name" value="GAF-like_dom_sf"/>
</dbReference>
<evidence type="ECO:0000259" key="11">
    <source>
        <dbReference type="PROSITE" id="PS50113"/>
    </source>
</evidence>
<dbReference type="InterPro" id="IPR036097">
    <property type="entry name" value="HisK_dim/P_sf"/>
</dbReference>
<dbReference type="CDD" id="cd00156">
    <property type="entry name" value="REC"/>
    <property type="match status" value="1"/>
</dbReference>
<feature type="domain" description="PAS" evidence="10">
    <location>
        <begin position="376"/>
        <end position="448"/>
    </location>
</feature>
<keyword evidence="13" id="KW-1185">Reference proteome</keyword>
<dbReference type="Gene3D" id="3.30.450.40">
    <property type="match status" value="2"/>
</dbReference>
<reference evidence="12 13" key="1">
    <citation type="submission" date="2015-11" db="EMBL/GenBank/DDBJ databases">
        <authorList>
            <person name="Varghese N."/>
        </authorList>
    </citation>
    <scope>NUCLEOTIDE SEQUENCE [LARGE SCALE GENOMIC DNA]</scope>
    <source>
        <strain evidence="12 13">JGI-8</strain>
    </source>
</reference>
<dbReference type="SUPFAM" id="SSF55874">
    <property type="entry name" value="ATPase domain of HSP90 chaperone/DNA topoisomerase II/histidine kinase"/>
    <property type="match status" value="1"/>
</dbReference>
<keyword evidence="7" id="KW-0812">Transmembrane</keyword>
<comment type="caution">
    <text evidence="12">The sequence shown here is derived from an EMBL/GenBank/DDBJ whole genome shotgun (WGS) entry which is preliminary data.</text>
</comment>
<evidence type="ECO:0000259" key="9">
    <source>
        <dbReference type="PROSITE" id="PS50110"/>
    </source>
</evidence>
<evidence type="ECO:0000259" key="8">
    <source>
        <dbReference type="PROSITE" id="PS50109"/>
    </source>
</evidence>
<dbReference type="SUPFAM" id="SSF55781">
    <property type="entry name" value="GAF domain-like"/>
    <property type="match status" value="2"/>
</dbReference>
<feature type="domain" description="Response regulatory" evidence="9">
    <location>
        <begin position="1065"/>
        <end position="1179"/>
    </location>
</feature>
<dbReference type="SMART" id="SM00388">
    <property type="entry name" value="HisKA"/>
    <property type="match status" value="1"/>
</dbReference>
<accession>A0ABP2B0P6</accession>
<dbReference type="SMART" id="SM00065">
    <property type="entry name" value="GAF"/>
    <property type="match status" value="2"/>
</dbReference>
<dbReference type="InterPro" id="IPR003594">
    <property type="entry name" value="HATPase_dom"/>
</dbReference>
<dbReference type="Pfam" id="PF13426">
    <property type="entry name" value="PAS_9"/>
    <property type="match status" value="1"/>
</dbReference>
<dbReference type="Proteomes" id="UP000182200">
    <property type="component" value="Unassembled WGS sequence"/>
</dbReference>
<dbReference type="SUPFAM" id="SSF47384">
    <property type="entry name" value="Homodimeric domain of signal transducing histidine kinase"/>
    <property type="match status" value="1"/>
</dbReference>
<dbReference type="InterPro" id="IPR004358">
    <property type="entry name" value="Sig_transdc_His_kin-like_C"/>
</dbReference>
<evidence type="ECO:0000256" key="2">
    <source>
        <dbReference type="ARBA" id="ARBA00012438"/>
    </source>
</evidence>
<keyword evidence="3 6" id="KW-0597">Phosphoprotein</keyword>
<comment type="catalytic activity">
    <reaction evidence="1">
        <text>ATP + protein L-histidine = ADP + protein N-phospho-L-histidine.</text>
        <dbReference type="EC" id="2.7.13.3"/>
    </reaction>
</comment>
<proteinExistence type="predicted"/>
<dbReference type="InterPro" id="IPR036890">
    <property type="entry name" value="HATPase_C_sf"/>
</dbReference>
<keyword evidence="5" id="KW-0418">Kinase</keyword>
<evidence type="ECO:0000256" key="4">
    <source>
        <dbReference type="ARBA" id="ARBA00022679"/>
    </source>
</evidence>
<dbReference type="InterPro" id="IPR011006">
    <property type="entry name" value="CheY-like_superfamily"/>
</dbReference>
<dbReference type="PROSITE" id="PS50110">
    <property type="entry name" value="RESPONSE_REGULATORY"/>
    <property type="match status" value="1"/>
</dbReference>
<dbReference type="Pfam" id="PF08447">
    <property type="entry name" value="PAS_3"/>
    <property type="match status" value="1"/>
</dbReference>
<dbReference type="Pfam" id="PF00512">
    <property type="entry name" value="HisKA"/>
    <property type="match status" value="1"/>
</dbReference>
<dbReference type="InterPro" id="IPR003661">
    <property type="entry name" value="HisK_dim/P_dom"/>
</dbReference>
<dbReference type="SUPFAM" id="SSF55785">
    <property type="entry name" value="PYP-like sensor domain (PAS domain)"/>
    <property type="match status" value="2"/>
</dbReference>
<dbReference type="InterPro" id="IPR005467">
    <property type="entry name" value="His_kinase_dom"/>
</dbReference>
<dbReference type="Pfam" id="PF01590">
    <property type="entry name" value="GAF"/>
    <property type="match status" value="2"/>
</dbReference>
<evidence type="ECO:0000256" key="1">
    <source>
        <dbReference type="ARBA" id="ARBA00000085"/>
    </source>
</evidence>
<sequence length="1184" mass="135634">MKPPNSSNNLSKYEQSFADFACDYSIKARAIASVSLALTFIALNFIFKLSLPIHIFTIAALFQSLINQPYRFLRNLLKSSDKVLFITNIIDIIVISIVVYYVGGLSFTFAGFLYLIVIVFNGIFGGTTRALVLAILSSLAVIFLYIFETLEILYHPTLITFQISELQKVVLLISYIAIFFIFAVLAHIPSQRLKHELVKQREITAPLEQEHFITEMLYEITNTVIRAESIEEVYQQTLDGITKALNINKASILLFDPDGIMRFKAWVGLSENYRKAVEGHSPWKPDDPNPQPIFISNVEKDRTLNENLKKIILNEGIRSLGFIPLVFKGKLLGKFMIYYEQPHEFTQREITLILAIAIQISLSIGRKLIEIELTNWRDKFEKIVLAMKEVVYEWDFENDTTTWEGDLEAIFGIKKEELKERKFSWQEFIHPDDVNLIMPKISDAIKGTVSTLETEYRIRRKDGSSIYCLDYAYIIRDENGKAIKTIGIIFDITTLKETEQKLLKREKVLKVINYAAGILIKTIDWEKEIGKLIEALGESAEVNSVYLFKNQERNGELTTGLVARWYSSNLEKQVEDSQLQNISYKLSGFERWLDVLGRKEVIHGFVKNLPFREYLFLSFLGVKSILVVPIFVGDKWWGFISLNDCRIERKWDEAEINAIKTFADILGLTIQRSENEKALRESEQRYRKLFEDSKDPIYISTPEGKLVDVNPAFVELFGYSSKEEILKVDIPTELYENPEDRKKNLEAIETQGYIKDYELHLKTKDGRKLIVYDTSTPIYDDKGNIIAYQGILRDVTKIKMLEQQLLQSQKMESLGRLTAGIAHDINNALTVILGNTQLAKRLLTQGDIEKVNEKFTEIENTIRRTGEFTKKLLIFSREQPAVMKISDLNSIVNDFTKVMLKALRENIKIELILAPKLPNVKVDPALINQLLLNLIINAQEAIYGEGRIIIETYTRYIDQEYCDYHLEAKPGEYVVLSVSDTGIGISKEILPRIFEPFFTTKEHGTGLGLSIVYGIVKQHGGFINVYSEVNQGTIFRIYFPAVYEYEEEREAKEEAKPEIKGGTETILIAEDEEKLRTTVIDMLQSLGYKVYSASNGLEAIEIFKEKANEIDLVFLDIVMPVLGGYEAMKEILKIKPSIKIIFATGYSLNGLNLDSIKGFDLIQKPYSYETIAVKVREVLDRKST</sequence>
<feature type="domain" description="PAC" evidence="11">
    <location>
        <begin position="452"/>
        <end position="504"/>
    </location>
</feature>
<dbReference type="InterPro" id="IPR001610">
    <property type="entry name" value="PAC"/>
</dbReference>
<dbReference type="NCBIfam" id="TIGR00229">
    <property type="entry name" value="sensory_box"/>
    <property type="match status" value="2"/>
</dbReference>
<feature type="transmembrane region" description="Helical" evidence="7">
    <location>
        <begin position="614"/>
        <end position="632"/>
    </location>
</feature>
<evidence type="ECO:0000256" key="7">
    <source>
        <dbReference type="SAM" id="Phobius"/>
    </source>
</evidence>
<dbReference type="SUPFAM" id="SSF52172">
    <property type="entry name" value="CheY-like"/>
    <property type="match status" value="1"/>
</dbReference>
<protein>
    <recommendedName>
        <fullName evidence="2">histidine kinase</fullName>
        <ecNumber evidence="2">2.7.13.3</ecNumber>
    </recommendedName>
</protein>
<evidence type="ECO:0000313" key="13">
    <source>
        <dbReference type="Proteomes" id="UP000182200"/>
    </source>
</evidence>
<dbReference type="PANTHER" id="PTHR43065:SF42">
    <property type="entry name" value="TWO-COMPONENT SENSOR PPRA"/>
    <property type="match status" value="1"/>
</dbReference>
<evidence type="ECO:0000313" key="12">
    <source>
        <dbReference type="EMBL" id="CUS92540.1"/>
    </source>
</evidence>
<feature type="transmembrane region" description="Helical" evidence="7">
    <location>
        <begin position="131"/>
        <end position="150"/>
    </location>
</feature>
<dbReference type="EC" id="2.7.13.3" evidence="2"/>
<name>A0ABP2B0P6_9BACT</name>
<dbReference type="InterPro" id="IPR000014">
    <property type="entry name" value="PAS"/>
</dbReference>
<dbReference type="CDD" id="cd00130">
    <property type="entry name" value="PAS"/>
    <property type="match status" value="2"/>
</dbReference>
<evidence type="ECO:0000256" key="6">
    <source>
        <dbReference type="PROSITE-ProRule" id="PRU00169"/>
    </source>
</evidence>
<evidence type="ECO:0000256" key="5">
    <source>
        <dbReference type="ARBA" id="ARBA00022777"/>
    </source>
</evidence>
<dbReference type="Pfam" id="PF00072">
    <property type="entry name" value="Response_reg"/>
    <property type="match status" value="1"/>
</dbReference>
<feature type="transmembrane region" description="Helical" evidence="7">
    <location>
        <begin position="36"/>
        <end position="62"/>
    </location>
</feature>